<dbReference type="GO" id="GO:0006508">
    <property type="term" value="P:proteolysis"/>
    <property type="evidence" value="ECO:0007669"/>
    <property type="project" value="UniProtKB-KW"/>
</dbReference>
<evidence type="ECO:0000256" key="5">
    <source>
        <dbReference type="ARBA" id="ARBA00022438"/>
    </source>
</evidence>
<dbReference type="EC" id="3.4.11.-" evidence="10"/>
<dbReference type="Gene3D" id="3.40.1830.10">
    <property type="entry name" value="Thermophilic metalloprotease (M29)"/>
    <property type="match status" value="1"/>
</dbReference>
<dbReference type="InterPro" id="IPR000787">
    <property type="entry name" value="Peptidase_M29"/>
</dbReference>
<protein>
    <submittedName>
        <fullName evidence="10">Aminopeptidase T</fullName>
        <ecNumber evidence="10">3.4.11.-</ecNumber>
    </submittedName>
</protein>
<dbReference type="GO" id="GO:0008237">
    <property type="term" value="F:metallopeptidase activity"/>
    <property type="evidence" value="ECO:0007669"/>
    <property type="project" value="UniProtKB-KW"/>
</dbReference>
<dbReference type="OrthoDB" id="9803993at2"/>
<evidence type="ECO:0000256" key="3">
    <source>
        <dbReference type="ARBA" id="ARBA00001947"/>
    </source>
</evidence>
<dbReference type="Pfam" id="PF02073">
    <property type="entry name" value="Peptidase_M29"/>
    <property type="match status" value="1"/>
</dbReference>
<evidence type="ECO:0000256" key="6">
    <source>
        <dbReference type="ARBA" id="ARBA00022670"/>
    </source>
</evidence>
<evidence type="ECO:0000256" key="8">
    <source>
        <dbReference type="ARBA" id="ARBA00022801"/>
    </source>
</evidence>
<evidence type="ECO:0000313" key="11">
    <source>
        <dbReference type="Proteomes" id="UP000070427"/>
    </source>
</evidence>
<sequence>MKDPRLEKLAKILIHYSVELKEGEKILIEGGPGEAPLIKELVREAYRTGAKPFVSLGMQEIQREIMMNLNEEIASMMARYDAERMKDMDAYIGIRGGDNAAELSDVPDEKKSIYMQFYTKPVHGDIRVPRTKWCVLRYPNASMAQLADTSTEAFEDFYFKVCCLDYEKMSKAMDPLVDLMNKTKKVRITGPGTELEFSIEGINAVKCDGKKNIPDGEIYTAPVRNSVNGYITYNTPALYQGYTFENIRFEFKDGKIVKATANDTERLNKILDTDEGARYIGEFAIGVNPYILKPMKDTLFDEKISGSIHLTPGRAYKECDNGNDSAIHWDLVYIQRPEYGGGEIWFDDVLVRKDGRFVPEELQGLNPENLA</sequence>
<organism evidence="10 11">
    <name type="scientific">Fervidicola ferrireducens</name>
    <dbReference type="NCBI Taxonomy" id="520764"/>
    <lineage>
        <taxon>Bacteria</taxon>
        <taxon>Bacillati</taxon>
        <taxon>Bacillota</taxon>
        <taxon>Clostridia</taxon>
        <taxon>Thermosediminibacterales</taxon>
        <taxon>Thermosediminibacteraceae</taxon>
        <taxon>Fervidicola</taxon>
    </lineage>
</organism>
<comment type="caution">
    <text evidence="10">The sequence shown here is derived from an EMBL/GenBank/DDBJ whole genome shotgun (WGS) entry which is preliminary data.</text>
</comment>
<keyword evidence="5 10" id="KW-0031">Aminopeptidase</keyword>
<dbReference type="AlphaFoldDB" id="A0A140LDH2"/>
<dbReference type="PATRIC" id="fig|520764.3.peg.376"/>
<comment type="similarity">
    <text evidence="4">Belongs to the peptidase M29 family.</text>
</comment>
<dbReference type="EMBL" id="LOED01000002">
    <property type="protein sequence ID" value="KXG78597.1"/>
    <property type="molecule type" value="Genomic_DNA"/>
</dbReference>
<evidence type="ECO:0000313" key="10">
    <source>
        <dbReference type="EMBL" id="KXG78597.1"/>
    </source>
</evidence>
<evidence type="ECO:0000256" key="7">
    <source>
        <dbReference type="ARBA" id="ARBA00022723"/>
    </source>
</evidence>
<evidence type="ECO:0000256" key="2">
    <source>
        <dbReference type="ARBA" id="ARBA00001946"/>
    </source>
</evidence>
<keyword evidence="6" id="KW-0645">Protease</keyword>
<comment type="cofactor">
    <cofactor evidence="2">
        <name>Mg(2+)</name>
        <dbReference type="ChEBI" id="CHEBI:18420"/>
    </cofactor>
</comment>
<reference evidence="10 11" key="1">
    <citation type="submission" date="2015-12" db="EMBL/GenBank/DDBJ databases">
        <title>Draft genome sequnece of Fervidicola ferrireducens strain Y170.</title>
        <authorList>
            <person name="Patel B.K."/>
        </authorList>
    </citation>
    <scope>NUCLEOTIDE SEQUENCE [LARGE SCALE GENOMIC DNA]</scope>
    <source>
        <strain evidence="10 11">Y170</strain>
    </source>
</reference>
<dbReference type="PANTHER" id="PTHR34448:SF1">
    <property type="entry name" value="BLL6088 PROTEIN"/>
    <property type="match status" value="1"/>
</dbReference>
<keyword evidence="8 10" id="KW-0378">Hydrolase</keyword>
<accession>A0A140LDH2</accession>
<evidence type="ECO:0000256" key="4">
    <source>
        <dbReference type="ARBA" id="ARBA00008236"/>
    </source>
</evidence>
<keyword evidence="9" id="KW-0482">Metalloprotease</keyword>
<dbReference type="Proteomes" id="UP000070427">
    <property type="component" value="Unassembled WGS sequence"/>
</dbReference>
<comment type="cofactor">
    <cofactor evidence="3">
        <name>Zn(2+)</name>
        <dbReference type="ChEBI" id="CHEBI:29105"/>
    </cofactor>
</comment>
<dbReference type="STRING" id="520764.AN618_03530"/>
<dbReference type="InParanoid" id="A0A140LDH2"/>
<dbReference type="GO" id="GO:0004177">
    <property type="term" value="F:aminopeptidase activity"/>
    <property type="evidence" value="ECO:0007669"/>
    <property type="project" value="UniProtKB-KW"/>
</dbReference>
<dbReference type="InterPro" id="IPR035097">
    <property type="entry name" value="M29_N-terminal"/>
</dbReference>
<dbReference type="InterPro" id="IPR052170">
    <property type="entry name" value="M29_Exopeptidase"/>
</dbReference>
<comment type="cofactor">
    <cofactor evidence="1">
        <name>Co(2+)</name>
        <dbReference type="ChEBI" id="CHEBI:48828"/>
    </cofactor>
</comment>
<dbReference type="GO" id="GO:0046872">
    <property type="term" value="F:metal ion binding"/>
    <property type="evidence" value="ECO:0007669"/>
    <property type="project" value="UniProtKB-KW"/>
</dbReference>
<dbReference type="PANTHER" id="PTHR34448">
    <property type="entry name" value="AMINOPEPTIDASE"/>
    <property type="match status" value="1"/>
</dbReference>
<keyword evidence="7" id="KW-0479">Metal-binding</keyword>
<name>A0A140LDH2_9FIRM</name>
<proteinExistence type="inferred from homology"/>
<evidence type="ECO:0000256" key="9">
    <source>
        <dbReference type="ARBA" id="ARBA00023049"/>
    </source>
</evidence>
<dbReference type="RefSeq" id="WP_066351314.1">
    <property type="nucleotide sequence ID" value="NZ_LOED01000002.1"/>
</dbReference>
<keyword evidence="11" id="KW-1185">Reference proteome</keyword>
<dbReference type="SUPFAM" id="SSF144052">
    <property type="entry name" value="Thermophilic metalloprotease-like"/>
    <property type="match status" value="1"/>
</dbReference>
<gene>
    <name evidence="10" type="ORF">AN618_03530</name>
</gene>
<evidence type="ECO:0000256" key="1">
    <source>
        <dbReference type="ARBA" id="ARBA00001941"/>
    </source>
</evidence>